<keyword evidence="3" id="KW-1185">Reference proteome</keyword>
<dbReference type="Proteomes" id="UP000593802">
    <property type="component" value="Chromosome"/>
</dbReference>
<accession>A0A7I8DGD0</accession>
<dbReference type="Pfam" id="PF13561">
    <property type="entry name" value="adh_short_C2"/>
    <property type="match status" value="1"/>
</dbReference>
<dbReference type="InterPro" id="IPR050259">
    <property type="entry name" value="SDR"/>
</dbReference>
<gene>
    <name evidence="2" type="primary">fabG_3</name>
    <name evidence="2" type="ORF">skT53_18460</name>
</gene>
<evidence type="ECO:0000256" key="1">
    <source>
        <dbReference type="ARBA" id="ARBA00006484"/>
    </source>
</evidence>
<dbReference type="RefSeq" id="WP_200756300.1">
    <property type="nucleotide sequence ID" value="NZ_AP023366.1"/>
</dbReference>
<proteinExistence type="inferred from homology"/>
<dbReference type="PRINTS" id="PR00080">
    <property type="entry name" value="SDRFAMILY"/>
</dbReference>
<dbReference type="SUPFAM" id="SSF51735">
    <property type="entry name" value="NAD(P)-binding Rossmann-fold domains"/>
    <property type="match status" value="1"/>
</dbReference>
<dbReference type="PANTHER" id="PTHR42879">
    <property type="entry name" value="3-OXOACYL-(ACYL-CARRIER-PROTEIN) REDUCTASE"/>
    <property type="match status" value="1"/>
</dbReference>
<reference evidence="2 3" key="1">
    <citation type="submission" date="2020-08" db="EMBL/GenBank/DDBJ databases">
        <title>Complete Genome Sequence of Effusibacillus dendaii Strain skT53, Isolated from Farmland soil.</title>
        <authorList>
            <person name="Konishi T."/>
            <person name="Kawasaki H."/>
        </authorList>
    </citation>
    <scope>NUCLEOTIDE SEQUENCE [LARGE SCALE GENOMIC DNA]</scope>
    <source>
        <strain evidence="3">skT53</strain>
    </source>
</reference>
<comment type="similarity">
    <text evidence="1">Belongs to the short-chain dehydrogenases/reductases (SDR) family.</text>
</comment>
<evidence type="ECO:0000313" key="3">
    <source>
        <dbReference type="Proteomes" id="UP000593802"/>
    </source>
</evidence>
<dbReference type="PRINTS" id="PR00081">
    <property type="entry name" value="GDHRDH"/>
</dbReference>
<dbReference type="AlphaFoldDB" id="A0A7I8DGD0"/>
<dbReference type="InterPro" id="IPR036291">
    <property type="entry name" value="NAD(P)-bd_dom_sf"/>
</dbReference>
<name>A0A7I8DGD0_9BACL</name>
<dbReference type="InterPro" id="IPR002347">
    <property type="entry name" value="SDR_fam"/>
</dbReference>
<dbReference type="EMBL" id="AP023366">
    <property type="protein sequence ID" value="BCJ86861.1"/>
    <property type="molecule type" value="Genomic_DNA"/>
</dbReference>
<organism evidence="2 3">
    <name type="scientific">Effusibacillus dendaii</name>
    <dbReference type="NCBI Taxonomy" id="2743772"/>
    <lineage>
        <taxon>Bacteria</taxon>
        <taxon>Bacillati</taxon>
        <taxon>Bacillota</taxon>
        <taxon>Bacilli</taxon>
        <taxon>Bacillales</taxon>
        <taxon>Alicyclobacillaceae</taxon>
        <taxon>Effusibacillus</taxon>
    </lineage>
</organism>
<protein>
    <submittedName>
        <fullName evidence="2">3-oxoacyl-[acyl-carrier-protein] reductase FabG</fullName>
    </submittedName>
</protein>
<dbReference type="KEGG" id="eff:skT53_18460"/>
<evidence type="ECO:0000313" key="2">
    <source>
        <dbReference type="EMBL" id="BCJ86861.1"/>
    </source>
</evidence>
<dbReference type="PANTHER" id="PTHR42879:SF2">
    <property type="entry name" value="3-OXOACYL-[ACYL-CARRIER-PROTEIN] REDUCTASE FABG"/>
    <property type="match status" value="1"/>
</dbReference>
<sequence>MKLKDKICLITNCGDYMGPAITAEFQKEGATVILQSRQFAAAKEQLASHGAQLEGVQVIEADFGARGVAATHIAKLVEERGRLDVLVNVNVHNPGSGTMLCETSDEEWDSMIHALMTELFYTTKAALPYMIDKQKGKIVNVTSAAGIVGLPKYTPYSAARAGANGFTKALGKEVARYNIQVNAIAQNYVENPAYFPNELIGNPDILKKITKNIPLGRLARGEESAKLAVFLASDDSDFFCGEVIKFAGGWG</sequence>
<dbReference type="Gene3D" id="3.40.50.720">
    <property type="entry name" value="NAD(P)-binding Rossmann-like Domain"/>
    <property type="match status" value="1"/>
</dbReference>